<sequence>MKEILNIRLTDVVVEGELAVPDQSKALVLFAHGSGSGRFSPRNNFIAQFLNKNRIATFLFDLTTTQEKEKGEFNISLFADRLIQLSKSLHSNPKVAKLPIFYFGGSTGATIAVAAAAQLKPLISGVISRGGRLDYAVDYIPEVICPMLWLVGSLDQEVLRINKACYKHFPERNDLKIISGAGHLFEEPGKLEQVAEETKDWIFKVLQGKPNSSKDKEMYF</sequence>
<feature type="domain" description="KANL3/Tex30 alpha/beta hydrolase-like" evidence="1">
    <location>
        <begin position="25"/>
        <end position="156"/>
    </location>
</feature>
<dbReference type="GO" id="GO:0016787">
    <property type="term" value="F:hydrolase activity"/>
    <property type="evidence" value="ECO:0007669"/>
    <property type="project" value="UniProtKB-KW"/>
</dbReference>
<protein>
    <submittedName>
        <fullName evidence="2">Alpha/beta hydrolase</fullName>
    </submittedName>
</protein>
<dbReference type="SUPFAM" id="SSF53474">
    <property type="entry name" value="alpha/beta-Hydrolases"/>
    <property type="match status" value="1"/>
</dbReference>
<proteinExistence type="predicted"/>
<dbReference type="Pfam" id="PF20408">
    <property type="entry name" value="Abhydrolase_11"/>
    <property type="match status" value="1"/>
</dbReference>
<dbReference type="InterPro" id="IPR046879">
    <property type="entry name" value="KANL3/Tex30_Abhydrolase"/>
</dbReference>
<evidence type="ECO:0000259" key="1">
    <source>
        <dbReference type="Pfam" id="PF20408"/>
    </source>
</evidence>
<keyword evidence="2" id="KW-0378">Hydrolase</keyword>
<dbReference type="EMBL" id="JANWGH010000001">
    <property type="protein sequence ID" value="MCS5490220.1"/>
    <property type="molecule type" value="Genomic_DNA"/>
</dbReference>
<comment type="caution">
    <text evidence="2">The sequence shown here is derived from an EMBL/GenBank/DDBJ whole genome shotgun (WGS) entry which is preliminary data.</text>
</comment>
<keyword evidence="3" id="KW-1185">Reference proteome</keyword>
<name>A0ABT2G4M0_9BACT</name>
<accession>A0ABT2G4M0</accession>
<dbReference type="Gene3D" id="3.40.50.1820">
    <property type="entry name" value="alpha/beta hydrolase"/>
    <property type="match status" value="1"/>
</dbReference>
<evidence type="ECO:0000313" key="3">
    <source>
        <dbReference type="Proteomes" id="UP001206788"/>
    </source>
</evidence>
<dbReference type="RefSeq" id="WP_259413894.1">
    <property type="nucleotide sequence ID" value="NZ_JANWGH010000001.1"/>
</dbReference>
<reference evidence="2 3" key="1">
    <citation type="submission" date="2022-08" db="EMBL/GenBank/DDBJ databases">
        <title>Algoriphagus sp. CAU 1643 isolated from mud.</title>
        <authorList>
            <person name="Kim W."/>
        </authorList>
    </citation>
    <scope>NUCLEOTIDE SEQUENCE [LARGE SCALE GENOMIC DNA]</scope>
    <source>
        <strain evidence="2 3">CAU 1643</strain>
    </source>
</reference>
<dbReference type="InterPro" id="IPR029058">
    <property type="entry name" value="AB_hydrolase_fold"/>
</dbReference>
<organism evidence="2 3">
    <name type="scientific">Algoriphagus limi</name>
    <dbReference type="NCBI Taxonomy" id="2975273"/>
    <lineage>
        <taxon>Bacteria</taxon>
        <taxon>Pseudomonadati</taxon>
        <taxon>Bacteroidota</taxon>
        <taxon>Cytophagia</taxon>
        <taxon>Cytophagales</taxon>
        <taxon>Cyclobacteriaceae</taxon>
        <taxon>Algoriphagus</taxon>
    </lineage>
</organism>
<evidence type="ECO:0000313" key="2">
    <source>
        <dbReference type="EMBL" id="MCS5490220.1"/>
    </source>
</evidence>
<dbReference type="Proteomes" id="UP001206788">
    <property type="component" value="Unassembled WGS sequence"/>
</dbReference>
<gene>
    <name evidence="2" type="ORF">NY014_07255</name>
</gene>